<name>A0ABY7FY96_MYAAR</name>
<gene>
    <name evidence="2" type="ORF">MAR_012331</name>
</gene>
<dbReference type="Pfam" id="PF03372">
    <property type="entry name" value="Exo_endo_phos"/>
    <property type="match status" value="1"/>
</dbReference>
<dbReference type="InterPro" id="IPR005135">
    <property type="entry name" value="Endo/exonuclease/phosphatase"/>
</dbReference>
<sequence>MNLNIIAWNVTGIFSSATYLTDTLVKHSVDICGIAEHWLSPQNIHLFDNLSSDYCYHAVCDSDLYDISNTRKEKVVLLSYGKKYNDKIVPLNIDSDRLVGIQLQLSPNEYMFFFQLYLPCSNHSISLYRDHIDKLYDVWYQYSNSGVCVFLGDFNAKYIPNFSISNRDKLLSRFLDDCNTVPVNCLDMCTGSPYSFVSYDEKYRTLIDFICIPRELIDCISKCFVFDDSCLNVSRHVPVFLQLHVPNIVFTDNEAHVPNVCPNWRKANNCDIDMYNNCIERDRDILHIGACDLDIDGIDNACNMLAVKLSYYADTCIPKKRFMKFLKPYWNTNLKNAHKHMRALKIVWCADGRPRGGTNKMITDGWADYFRDRYTPSDIADDYID</sequence>
<proteinExistence type="predicted"/>
<dbReference type="EMBL" id="CP111025">
    <property type="protein sequence ID" value="WAR26627.1"/>
    <property type="molecule type" value="Genomic_DNA"/>
</dbReference>
<evidence type="ECO:0000313" key="2">
    <source>
        <dbReference type="EMBL" id="WAR26627.1"/>
    </source>
</evidence>
<organism evidence="2 3">
    <name type="scientific">Mya arenaria</name>
    <name type="common">Soft-shell clam</name>
    <dbReference type="NCBI Taxonomy" id="6604"/>
    <lineage>
        <taxon>Eukaryota</taxon>
        <taxon>Metazoa</taxon>
        <taxon>Spiralia</taxon>
        <taxon>Lophotrochozoa</taxon>
        <taxon>Mollusca</taxon>
        <taxon>Bivalvia</taxon>
        <taxon>Autobranchia</taxon>
        <taxon>Heteroconchia</taxon>
        <taxon>Euheterodonta</taxon>
        <taxon>Imparidentia</taxon>
        <taxon>Neoheterodontei</taxon>
        <taxon>Myida</taxon>
        <taxon>Myoidea</taxon>
        <taxon>Myidae</taxon>
        <taxon>Mya</taxon>
    </lineage>
</organism>
<evidence type="ECO:0000313" key="3">
    <source>
        <dbReference type="Proteomes" id="UP001164746"/>
    </source>
</evidence>
<keyword evidence="3" id="KW-1185">Reference proteome</keyword>
<feature type="domain" description="Endonuclease/exonuclease/phosphatase" evidence="1">
    <location>
        <begin position="7"/>
        <end position="210"/>
    </location>
</feature>
<accession>A0ABY7FY96</accession>
<evidence type="ECO:0000259" key="1">
    <source>
        <dbReference type="Pfam" id="PF03372"/>
    </source>
</evidence>
<dbReference type="InterPro" id="IPR036691">
    <property type="entry name" value="Endo/exonu/phosph_ase_sf"/>
</dbReference>
<dbReference type="Gene3D" id="3.60.10.10">
    <property type="entry name" value="Endonuclease/exonuclease/phosphatase"/>
    <property type="match status" value="1"/>
</dbReference>
<protein>
    <recommendedName>
        <fullName evidence="1">Endonuclease/exonuclease/phosphatase domain-containing protein</fullName>
    </recommendedName>
</protein>
<reference evidence="2" key="1">
    <citation type="submission" date="2022-11" db="EMBL/GenBank/DDBJ databases">
        <title>Centuries of genome instability and evolution in soft-shell clam transmissible cancer (bioRxiv).</title>
        <authorList>
            <person name="Hart S.F.M."/>
            <person name="Yonemitsu M.A."/>
            <person name="Giersch R.M."/>
            <person name="Beal B.F."/>
            <person name="Arriagada G."/>
            <person name="Davis B.W."/>
            <person name="Ostrander E.A."/>
            <person name="Goff S.P."/>
            <person name="Metzger M.J."/>
        </authorList>
    </citation>
    <scope>NUCLEOTIDE SEQUENCE</scope>
    <source>
        <strain evidence="2">MELC-2E11</strain>
        <tissue evidence="2">Siphon/mantle</tissue>
    </source>
</reference>
<dbReference type="SUPFAM" id="SSF56219">
    <property type="entry name" value="DNase I-like"/>
    <property type="match status" value="1"/>
</dbReference>
<dbReference type="Proteomes" id="UP001164746">
    <property type="component" value="Chromosome 14"/>
</dbReference>